<dbReference type="Pfam" id="PF13585">
    <property type="entry name" value="CHU_C"/>
    <property type="match status" value="1"/>
</dbReference>
<dbReference type="NCBIfam" id="TIGR04131">
    <property type="entry name" value="Bac_Flav_CTERM"/>
    <property type="match status" value="1"/>
</dbReference>
<keyword evidence="3" id="KW-1185">Reference proteome</keyword>
<evidence type="ECO:0000313" key="3">
    <source>
        <dbReference type="Proteomes" id="UP000308181"/>
    </source>
</evidence>
<dbReference type="AlphaFoldDB" id="A0A4U1BSW6"/>
<sequence>MKLKLLLVFLLCSNFKLNAQVCTGSLGDPTVVINFGSGPSSVGPSLGAASTSYQYKGADCPDDGQYVITNRTTSCFSNTWHTLTEDHTPNDTNGYMFLVNAANNPGIFYTFSVENLCPNTTYEFSSFIANVIKSSAPCGVITKPKITFRVEQEDGTLINTYSTGFINDTNSPEWKSYGFFFKSPSNVSKVVLKLINDSGGGCGNDIALDDITFRPCGPTILAQTVGITTGGNLQLCEGLSANYNFRADVSTGYLDPAFIWQVDKNDGQGWFDVPNSNTKDLNVFIANADLKGYTYRMAAAEKENITSLSCRVFSNPISITVNQKFTVNAGLDIYVLENRPTKIMAVAPPNLTYKWSPVTYLDDATLLQPTATATVTTSYKLVVTDSQSGCEAEDEVTIYVDQDLKIPDSFTPNGDGVNDLWEINGVMGSADVDISVFNRYGQIVFKSKGYQKGWDGKLKNIPLPQGMYYYIIDAHSPQLPVYKGSLLMIR</sequence>
<dbReference type="OrthoDB" id="1652165at2"/>
<evidence type="ECO:0000313" key="2">
    <source>
        <dbReference type="EMBL" id="TKB95154.1"/>
    </source>
</evidence>
<keyword evidence="1" id="KW-0732">Signal</keyword>
<evidence type="ECO:0000256" key="1">
    <source>
        <dbReference type="SAM" id="SignalP"/>
    </source>
</evidence>
<organism evidence="2 3">
    <name type="scientific">Pedobacter cryophilus</name>
    <dbReference type="NCBI Taxonomy" id="2571271"/>
    <lineage>
        <taxon>Bacteria</taxon>
        <taxon>Pseudomonadati</taxon>
        <taxon>Bacteroidota</taxon>
        <taxon>Sphingobacteriia</taxon>
        <taxon>Sphingobacteriales</taxon>
        <taxon>Sphingobacteriaceae</taxon>
        <taxon>Pedobacter</taxon>
    </lineage>
</organism>
<gene>
    <name evidence="2" type="ORF">FA046_17010</name>
</gene>
<comment type="caution">
    <text evidence="2">The sequence shown here is derived from an EMBL/GenBank/DDBJ whole genome shotgun (WGS) entry which is preliminary data.</text>
</comment>
<feature type="signal peptide" evidence="1">
    <location>
        <begin position="1"/>
        <end position="19"/>
    </location>
</feature>
<accession>A0A4U1BSW6</accession>
<dbReference type="Proteomes" id="UP000308181">
    <property type="component" value="Unassembled WGS sequence"/>
</dbReference>
<feature type="chain" id="PRO_5020768340" evidence="1">
    <location>
        <begin position="20"/>
        <end position="490"/>
    </location>
</feature>
<reference evidence="2 3" key="1">
    <citation type="submission" date="2019-04" db="EMBL/GenBank/DDBJ databases">
        <title>Pedobacter sp. AR-3-17 sp. nov., isolated from Arctic soil.</title>
        <authorList>
            <person name="Dahal R.H."/>
            <person name="Kim D.-U."/>
        </authorList>
    </citation>
    <scope>NUCLEOTIDE SEQUENCE [LARGE SCALE GENOMIC DNA]</scope>
    <source>
        <strain evidence="2 3">AR-3-17</strain>
    </source>
</reference>
<dbReference type="RefSeq" id="WP_136827743.1">
    <property type="nucleotide sequence ID" value="NZ_SWBP01000010.1"/>
</dbReference>
<name>A0A4U1BSW6_9SPHI</name>
<dbReference type="InterPro" id="IPR026341">
    <property type="entry name" value="T9SS_type_B"/>
</dbReference>
<proteinExistence type="predicted"/>
<dbReference type="EMBL" id="SWBP01000010">
    <property type="protein sequence ID" value="TKB95154.1"/>
    <property type="molecule type" value="Genomic_DNA"/>
</dbReference>
<dbReference type="Gene3D" id="2.60.120.260">
    <property type="entry name" value="Galactose-binding domain-like"/>
    <property type="match status" value="1"/>
</dbReference>
<protein>
    <submittedName>
        <fullName evidence="2">Gliding motility-associated C-terminal domain-containing protein</fullName>
    </submittedName>
</protein>